<dbReference type="RefSeq" id="WP_264400007.1">
    <property type="nucleotide sequence ID" value="NZ_JBAMYB010000034.1"/>
</dbReference>
<sequence length="195" mass="21462">MADTSTCASPLRLASLWGPCWGRTRLVRPAINLKGRSAKRARRSARTGEIVRRHVEGHADGLERQHSADGGAGHYGEHHEIRPDPCPTTTSLQNRSSGDDTPLSAFLAEVKIADKRKIYTSGWFTHAMLHMPSLSVIRIFASAVRLELSIRGGPELAGHPQEMVSFIDERFRIPAFRDPLSETDEDGSAREVTAA</sequence>
<feature type="compositionally biased region" description="Basic and acidic residues" evidence="1">
    <location>
        <begin position="49"/>
        <end position="67"/>
    </location>
</feature>
<feature type="region of interest" description="Disordered" evidence="1">
    <location>
        <begin position="38"/>
        <end position="99"/>
    </location>
</feature>
<gene>
    <name evidence="2" type="ORF">V8Q02_34350</name>
</gene>
<dbReference type="Proteomes" id="UP001531129">
    <property type="component" value="Unassembled WGS sequence"/>
</dbReference>
<evidence type="ECO:0000313" key="3">
    <source>
        <dbReference type="Proteomes" id="UP001531129"/>
    </source>
</evidence>
<dbReference type="EMBL" id="JBAMYC010000036">
    <property type="protein sequence ID" value="MEI1253028.1"/>
    <property type="molecule type" value="Genomic_DNA"/>
</dbReference>
<name>A0ABU8CXW5_9HYPH</name>
<feature type="compositionally biased region" description="Polar residues" evidence="1">
    <location>
        <begin position="87"/>
        <end position="96"/>
    </location>
</feature>
<accession>A0ABU8CXW5</accession>
<keyword evidence="3" id="KW-1185">Reference proteome</keyword>
<comment type="caution">
    <text evidence="2">The sequence shown here is derived from an EMBL/GenBank/DDBJ whole genome shotgun (WGS) entry which is preliminary data.</text>
</comment>
<evidence type="ECO:0000256" key="1">
    <source>
        <dbReference type="SAM" id="MobiDB-lite"/>
    </source>
</evidence>
<proteinExistence type="predicted"/>
<reference evidence="2 3" key="1">
    <citation type="submission" date="2024-01" db="EMBL/GenBank/DDBJ databases">
        <title>Draft genome sequences of three bacterial strains isolated from Acacia saligna represent a potential new species within the genus Rhizobium.</title>
        <authorList>
            <person name="Tambong J.T."/>
            <person name="Mnasri B."/>
        </authorList>
    </citation>
    <scope>NUCLEOTIDE SEQUENCE [LARGE SCALE GENOMIC DNA]</scope>
    <source>
        <strain evidence="2 3">1AS12I</strain>
    </source>
</reference>
<feature type="non-terminal residue" evidence="2">
    <location>
        <position position="195"/>
    </location>
</feature>
<evidence type="ECO:0000313" key="2">
    <source>
        <dbReference type="EMBL" id="MEI1253028.1"/>
    </source>
</evidence>
<organism evidence="2 3">
    <name type="scientific">Rhizobium aouanii</name>
    <dbReference type="NCBI Taxonomy" id="3118145"/>
    <lineage>
        <taxon>Bacteria</taxon>
        <taxon>Pseudomonadati</taxon>
        <taxon>Pseudomonadota</taxon>
        <taxon>Alphaproteobacteria</taxon>
        <taxon>Hyphomicrobiales</taxon>
        <taxon>Rhizobiaceae</taxon>
        <taxon>Rhizobium/Agrobacterium group</taxon>
        <taxon>Rhizobium</taxon>
    </lineage>
</organism>
<protein>
    <submittedName>
        <fullName evidence="2">Uncharacterized protein</fullName>
    </submittedName>
</protein>